<evidence type="ECO:0000313" key="3">
    <source>
        <dbReference type="EMBL" id="CAH1429211.1"/>
    </source>
</evidence>
<reference evidence="3 4" key="1">
    <citation type="submission" date="2022-01" db="EMBL/GenBank/DDBJ databases">
        <authorList>
            <person name="Xiong W."/>
            <person name="Schranz E."/>
        </authorList>
    </citation>
    <scope>NUCLEOTIDE SEQUENCE [LARGE SCALE GENOMIC DNA]</scope>
</reference>
<dbReference type="Gene3D" id="1.25.40.20">
    <property type="entry name" value="Ankyrin repeat-containing domain"/>
    <property type="match status" value="1"/>
</dbReference>
<feature type="transmembrane region" description="Helical" evidence="1">
    <location>
        <begin position="502"/>
        <end position="531"/>
    </location>
</feature>
<evidence type="ECO:0000256" key="1">
    <source>
        <dbReference type="SAM" id="Phobius"/>
    </source>
</evidence>
<keyword evidence="1" id="KW-1133">Transmembrane helix</keyword>
<dbReference type="AlphaFoldDB" id="A0AAU9MUL4"/>
<dbReference type="Pfam" id="PF13962">
    <property type="entry name" value="PGG"/>
    <property type="match status" value="1"/>
</dbReference>
<feature type="transmembrane region" description="Helical" evidence="1">
    <location>
        <begin position="464"/>
        <end position="482"/>
    </location>
</feature>
<dbReference type="SUPFAM" id="SSF48403">
    <property type="entry name" value="Ankyrin repeat"/>
    <property type="match status" value="1"/>
</dbReference>
<feature type="transmembrane region" description="Helical" evidence="1">
    <location>
        <begin position="543"/>
        <end position="569"/>
    </location>
</feature>
<sequence length="623" mass="71356">MKGWIFGSLCEDVMDTVIGLHTANEVWRKLKSTYSNSTPPAYSPTTNTKDQAEYLPLYRAIERRLEGSRRHFQQGQRREITSESLPNMVNIRKSNPLHYAAFVGNTRAAEMLVAKNPYLLFIADGSNCFPVHRAIFGSHTDTFLYLLKVTKDNIILSEQEGYQSPFKDVAYGLIKEYPEMATKKKENSIPLKSIAGKLDGCFSGKGYNFYERFIYSHVPVEDGELNRGHEIQDIENQETDNANFIPKHRRSWLHPVIQWIYVRFWKVALQHVPHIKQIKEEKVSHSKALVLLKCICEEVSKINEFCKIREHYHEAITMAVEHDNPEAVEEIIRYFPQAISTKDNEYPLIQLAILNCCERVYNFFVHQVTIDKHSQKVRVDEYGNNLLHLAGQLAPIHKLNLVSGAALQMQRELQWFEEVKNFVCPWHEKSKNKNQETPIMVFRREHKKLRKEGEEWMKKTADSYTITAALIITIVFAAAITVPGGNDSDTGKAIYAPKPSFIIFAVSDAISLFTSTTSLLLFLSILTVRYAEEDFLYKLPKRLILGLAMLFLSISSMMVAFSATLYLTFGQGKAWILIPIATLTCLPIASFVTLQLPLLVDLIFSTYGCRIFVKENACRFKNS</sequence>
<dbReference type="GO" id="GO:0016020">
    <property type="term" value="C:membrane"/>
    <property type="evidence" value="ECO:0007669"/>
    <property type="project" value="TreeGrafter"/>
</dbReference>
<protein>
    <recommendedName>
        <fullName evidence="2">PGG domain-containing protein</fullName>
    </recommendedName>
</protein>
<feature type="transmembrane region" description="Helical" evidence="1">
    <location>
        <begin position="575"/>
        <end position="604"/>
    </location>
</feature>
<comment type="caution">
    <text evidence="3">The sequence shown here is derived from an EMBL/GenBank/DDBJ whole genome shotgun (WGS) entry which is preliminary data.</text>
</comment>
<accession>A0AAU9MUL4</accession>
<dbReference type="PANTHER" id="PTHR24177:SF467">
    <property type="entry name" value="PGG DOMAIN, RETROTRANSPOSON COPIA-LIKE PROTEIN"/>
    <property type="match status" value="1"/>
</dbReference>
<gene>
    <name evidence="3" type="ORF">LVIROSA_LOCUS16083</name>
</gene>
<dbReference type="PANTHER" id="PTHR24177">
    <property type="entry name" value="CASKIN"/>
    <property type="match status" value="1"/>
</dbReference>
<dbReference type="Proteomes" id="UP001157418">
    <property type="component" value="Unassembled WGS sequence"/>
</dbReference>
<organism evidence="3 4">
    <name type="scientific">Lactuca virosa</name>
    <dbReference type="NCBI Taxonomy" id="75947"/>
    <lineage>
        <taxon>Eukaryota</taxon>
        <taxon>Viridiplantae</taxon>
        <taxon>Streptophyta</taxon>
        <taxon>Embryophyta</taxon>
        <taxon>Tracheophyta</taxon>
        <taxon>Spermatophyta</taxon>
        <taxon>Magnoliopsida</taxon>
        <taxon>eudicotyledons</taxon>
        <taxon>Gunneridae</taxon>
        <taxon>Pentapetalae</taxon>
        <taxon>asterids</taxon>
        <taxon>campanulids</taxon>
        <taxon>Asterales</taxon>
        <taxon>Asteraceae</taxon>
        <taxon>Cichorioideae</taxon>
        <taxon>Cichorieae</taxon>
        <taxon>Lactucinae</taxon>
        <taxon>Lactuca</taxon>
    </lineage>
</organism>
<keyword evidence="1" id="KW-0472">Membrane</keyword>
<evidence type="ECO:0000313" key="4">
    <source>
        <dbReference type="Proteomes" id="UP001157418"/>
    </source>
</evidence>
<keyword evidence="1" id="KW-0812">Transmembrane</keyword>
<dbReference type="InterPro" id="IPR036770">
    <property type="entry name" value="Ankyrin_rpt-contain_sf"/>
</dbReference>
<name>A0AAU9MUL4_9ASTR</name>
<dbReference type="InterPro" id="IPR026961">
    <property type="entry name" value="PGG_dom"/>
</dbReference>
<keyword evidence="4" id="KW-1185">Reference proteome</keyword>
<dbReference type="EMBL" id="CAKMRJ010002567">
    <property type="protein sequence ID" value="CAH1429211.1"/>
    <property type="molecule type" value="Genomic_DNA"/>
</dbReference>
<proteinExistence type="predicted"/>
<evidence type="ECO:0000259" key="2">
    <source>
        <dbReference type="Pfam" id="PF13962"/>
    </source>
</evidence>
<feature type="domain" description="PGG" evidence="2">
    <location>
        <begin position="454"/>
        <end position="567"/>
    </location>
</feature>